<dbReference type="InterPro" id="IPR017441">
    <property type="entry name" value="Protein_kinase_ATP_BS"/>
</dbReference>
<keyword evidence="3" id="KW-0808">Transferase</keyword>
<dbReference type="PROSITE" id="PS50011">
    <property type="entry name" value="PROTEIN_KINASE_DOM"/>
    <property type="match status" value="1"/>
</dbReference>
<dbReference type="Pfam" id="PF00069">
    <property type="entry name" value="Pkinase"/>
    <property type="match status" value="1"/>
</dbReference>
<gene>
    <name evidence="12" type="ORF">NAEGRDRAFT_61536</name>
</gene>
<evidence type="ECO:0000256" key="5">
    <source>
        <dbReference type="ARBA" id="ARBA00022777"/>
    </source>
</evidence>
<evidence type="ECO:0000259" key="11">
    <source>
        <dbReference type="PROSITE" id="PS50011"/>
    </source>
</evidence>
<comment type="catalytic activity">
    <reaction evidence="8">
        <text>L-seryl-[protein] + ATP = O-phospho-L-seryl-[protein] + ADP + H(+)</text>
        <dbReference type="Rhea" id="RHEA:17989"/>
        <dbReference type="Rhea" id="RHEA-COMP:9863"/>
        <dbReference type="Rhea" id="RHEA-COMP:11604"/>
        <dbReference type="ChEBI" id="CHEBI:15378"/>
        <dbReference type="ChEBI" id="CHEBI:29999"/>
        <dbReference type="ChEBI" id="CHEBI:30616"/>
        <dbReference type="ChEBI" id="CHEBI:83421"/>
        <dbReference type="ChEBI" id="CHEBI:456216"/>
        <dbReference type="EC" id="2.7.11.1"/>
    </reaction>
</comment>
<dbReference type="STRING" id="5762.D2UYN9"/>
<evidence type="ECO:0000256" key="3">
    <source>
        <dbReference type="ARBA" id="ARBA00022679"/>
    </source>
</evidence>
<keyword evidence="10" id="KW-1133">Transmembrane helix</keyword>
<evidence type="ECO:0000256" key="6">
    <source>
        <dbReference type="ARBA" id="ARBA00022840"/>
    </source>
</evidence>
<dbReference type="SMART" id="SM00220">
    <property type="entry name" value="S_TKc"/>
    <property type="match status" value="1"/>
</dbReference>
<dbReference type="SUPFAM" id="SSF56112">
    <property type="entry name" value="Protein kinase-like (PK-like)"/>
    <property type="match status" value="1"/>
</dbReference>
<reference evidence="12 13" key="1">
    <citation type="journal article" date="2010" name="Cell">
        <title>The genome of Naegleria gruberi illuminates early eukaryotic versatility.</title>
        <authorList>
            <person name="Fritz-Laylin L.K."/>
            <person name="Prochnik S.E."/>
            <person name="Ginger M.L."/>
            <person name="Dacks J.B."/>
            <person name="Carpenter M.L."/>
            <person name="Field M.C."/>
            <person name="Kuo A."/>
            <person name="Paredez A."/>
            <person name="Chapman J."/>
            <person name="Pham J."/>
            <person name="Shu S."/>
            <person name="Neupane R."/>
            <person name="Cipriano M."/>
            <person name="Mancuso J."/>
            <person name="Tu H."/>
            <person name="Salamov A."/>
            <person name="Lindquist E."/>
            <person name="Shapiro H."/>
            <person name="Lucas S."/>
            <person name="Grigoriev I.V."/>
            <person name="Cande W.Z."/>
            <person name="Fulton C."/>
            <person name="Rokhsar D.S."/>
            <person name="Dawson S.C."/>
        </authorList>
    </citation>
    <scope>NUCLEOTIDE SEQUENCE [LARGE SCALE GENOMIC DNA]</scope>
    <source>
        <strain evidence="12 13">NEG-M</strain>
    </source>
</reference>
<dbReference type="InParanoid" id="D2UYN9"/>
<keyword evidence="5" id="KW-0418">Kinase</keyword>
<sequence>MQLKVQQGNPNEPKMFSMSGFTFLNSKLEVYDSVSISFSSGKIIDCSLTASIANTQMANLEVHGSKISFTKYRTIDTNSFTLSNSIINKSEFMFRELDKVKFINNRFYNLENPLQFSYTSFVSFKSVNVYNSSRFIKANSVYNLELNGLEGINDINLNTGTYISWDSVGTAKITDSNFKSIHSSYFLVVENYVHQLLISNSKFYDVKSIDIHCSVATDFGSSNIQISKTTFDSLEAVRGSVSIRTCTNVLIENSIFKNSRSYAGGALYCSSIHQLNMYNLQFSNNKAIFRPKNIFQSFGSGGAAFINSINTLIGNNITFTNNSGLRGGALYLAHFTINSYNLDIQCFGNNAEFTGGCYHLHLGRLVELEKTKRSKITVTNSSDNKALIYGNQASSSINTADFSYCTVTNIDRNSNDRYIHSGCINTITFKNITRLDTIRLALYPGQVINMTSIFYDIFGANIPFIKTTSVTTNDTDFNYPNIDFKNKGIDQFSHSNVIPYFSVFIKTSSIMETNLLTNSTEYHYYLDADSVVFNVSITLLDCPSLMEMRYDGNGWYICKDRVRYDIILPCSIIGGIFMLLTGFLLGFLFIYSIVLINNRVVKRLKKLQKIEQAENELERNIIEKTFDFSQKDYSDYYDTTFSINNIFSSNKKAVYKSDSKTIPLINEDEEQELSSHESKAMYYSTTRDHNGDYLRLESPTYKSKSSMFIPIENLSIISKIGQGASGVVYKCLLKPNTMVAIKTLVTSSNDGDEAEKMNEEFETEVSLMKSLRHPNIVNFYGVSVSNNTKYMVIEYMEHGSLENVLYKSKSGRITLTLEEKIHILLGVSRGVNYLHSLNPCIIHRDLKPGNILLDRNYNSKISDFGLSRIFQQKSKNLTTNIGTLYYLAPEMFGETSCAVIDNRLDIYSFGIIMWETLFEDIPYTGAKTSKPLSSKGSQYGSYSSNSSASGDLTPFNIPQKVLSGVRPMIPFNNEREFDEYYNEYPFHSKQYNYKTMRAIIFDYIKLMKKCWDKDPKDRPEFSQIIKELQNISSKDIRK</sequence>
<feature type="binding site" evidence="9">
    <location>
        <position position="742"/>
    </location>
    <ligand>
        <name>ATP</name>
        <dbReference type="ChEBI" id="CHEBI:30616"/>
    </ligand>
</feature>
<proteinExistence type="predicted"/>
<keyword evidence="10" id="KW-0812">Transmembrane</keyword>
<keyword evidence="10" id="KW-0472">Membrane</keyword>
<evidence type="ECO:0000313" key="12">
    <source>
        <dbReference type="EMBL" id="EFC50824.1"/>
    </source>
</evidence>
<dbReference type="EC" id="2.7.11.1" evidence="1"/>
<dbReference type="CDD" id="cd13999">
    <property type="entry name" value="STKc_MAP3K-like"/>
    <property type="match status" value="1"/>
</dbReference>
<dbReference type="VEuPathDB" id="AmoebaDB:NAEGRDRAFT_61536"/>
<dbReference type="GO" id="GO:0005524">
    <property type="term" value="F:ATP binding"/>
    <property type="evidence" value="ECO:0007669"/>
    <property type="project" value="UniProtKB-UniRule"/>
</dbReference>
<evidence type="ECO:0000313" key="13">
    <source>
        <dbReference type="Proteomes" id="UP000006671"/>
    </source>
</evidence>
<dbReference type="RefSeq" id="XP_002683568.1">
    <property type="nucleotide sequence ID" value="XM_002683522.1"/>
</dbReference>
<dbReference type="PANTHER" id="PTHR44329:SF298">
    <property type="entry name" value="MIXED LINEAGE KINASE DOMAIN-LIKE PROTEIN"/>
    <property type="match status" value="1"/>
</dbReference>
<dbReference type="PROSITE" id="PS00108">
    <property type="entry name" value="PROTEIN_KINASE_ST"/>
    <property type="match status" value="1"/>
</dbReference>
<feature type="transmembrane region" description="Helical" evidence="10">
    <location>
        <begin position="572"/>
        <end position="596"/>
    </location>
</feature>
<dbReference type="InterPro" id="IPR051681">
    <property type="entry name" value="Ser/Thr_Kinases-Pseudokinases"/>
</dbReference>
<evidence type="ECO:0000256" key="8">
    <source>
        <dbReference type="ARBA" id="ARBA00048679"/>
    </source>
</evidence>
<evidence type="ECO:0000256" key="9">
    <source>
        <dbReference type="PROSITE-ProRule" id="PRU10141"/>
    </source>
</evidence>
<dbReference type="InterPro" id="IPR011009">
    <property type="entry name" value="Kinase-like_dom_sf"/>
</dbReference>
<dbReference type="OrthoDB" id="4062651at2759"/>
<keyword evidence="13" id="KW-1185">Reference proteome</keyword>
<keyword evidence="2" id="KW-0723">Serine/threonine-protein kinase</keyword>
<accession>D2UYN9</accession>
<dbReference type="AlphaFoldDB" id="D2UYN9"/>
<evidence type="ECO:0000256" key="1">
    <source>
        <dbReference type="ARBA" id="ARBA00012513"/>
    </source>
</evidence>
<organism evidence="13">
    <name type="scientific">Naegleria gruberi</name>
    <name type="common">Amoeba</name>
    <dbReference type="NCBI Taxonomy" id="5762"/>
    <lineage>
        <taxon>Eukaryota</taxon>
        <taxon>Discoba</taxon>
        <taxon>Heterolobosea</taxon>
        <taxon>Tetramitia</taxon>
        <taxon>Eutetramitia</taxon>
        <taxon>Vahlkampfiidae</taxon>
        <taxon>Naegleria</taxon>
    </lineage>
</organism>
<dbReference type="GO" id="GO:0004674">
    <property type="term" value="F:protein serine/threonine kinase activity"/>
    <property type="evidence" value="ECO:0007669"/>
    <property type="project" value="UniProtKB-KW"/>
</dbReference>
<dbReference type="PROSITE" id="PS00107">
    <property type="entry name" value="PROTEIN_KINASE_ATP"/>
    <property type="match status" value="1"/>
</dbReference>
<feature type="domain" description="Protein kinase" evidence="11">
    <location>
        <begin position="714"/>
        <end position="1031"/>
    </location>
</feature>
<name>D2UYN9_NAEGR</name>
<dbReference type="Gene3D" id="1.10.510.10">
    <property type="entry name" value="Transferase(Phosphotransferase) domain 1"/>
    <property type="match status" value="2"/>
</dbReference>
<dbReference type="Proteomes" id="UP000006671">
    <property type="component" value="Unassembled WGS sequence"/>
</dbReference>
<comment type="catalytic activity">
    <reaction evidence="7">
        <text>L-threonyl-[protein] + ATP = O-phospho-L-threonyl-[protein] + ADP + H(+)</text>
        <dbReference type="Rhea" id="RHEA:46608"/>
        <dbReference type="Rhea" id="RHEA-COMP:11060"/>
        <dbReference type="Rhea" id="RHEA-COMP:11605"/>
        <dbReference type="ChEBI" id="CHEBI:15378"/>
        <dbReference type="ChEBI" id="CHEBI:30013"/>
        <dbReference type="ChEBI" id="CHEBI:30616"/>
        <dbReference type="ChEBI" id="CHEBI:61977"/>
        <dbReference type="ChEBI" id="CHEBI:456216"/>
        <dbReference type="EC" id="2.7.11.1"/>
    </reaction>
</comment>
<evidence type="ECO:0000256" key="10">
    <source>
        <dbReference type="SAM" id="Phobius"/>
    </source>
</evidence>
<evidence type="ECO:0000256" key="4">
    <source>
        <dbReference type="ARBA" id="ARBA00022741"/>
    </source>
</evidence>
<dbReference type="eggNOG" id="KOG0192">
    <property type="taxonomic scope" value="Eukaryota"/>
</dbReference>
<dbReference type="GeneID" id="8863626"/>
<evidence type="ECO:0000256" key="2">
    <source>
        <dbReference type="ARBA" id="ARBA00022527"/>
    </source>
</evidence>
<keyword evidence="4 9" id="KW-0547">Nucleotide-binding</keyword>
<dbReference type="EMBL" id="GG738845">
    <property type="protein sequence ID" value="EFC50824.1"/>
    <property type="molecule type" value="Genomic_DNA"/>
</dbReference>
<dbReference type="InterPro" id="IPR008271">
    <property type="entry name" value="Ser/Thr_kinase_AS"/>
</dbReference>
<dbReference type="KEGG" id="ngr:NAEGRDRAFT_61536"/>
<dbReference type="PANTHER" id="PTHR44329">
    <property type="entry name" value="SERINE/THREONINE-PROTEIN KINASE TNNI3K-RELATED"/>
    <property type="match status" value="1"/>
</dbReference>
<dbReference type="InterPro" id="IPR000719">
    <property type="entry name" value="Prot_kinase_dom"/>
</dbReference>
<dbReference type="FunFam" id="1.10.510.10:FF:001023">
    <property type="entry name" value="Os07g0541700 protein"/>
    <property type="match status" value="1"/>
</dbReference>
<keyword evidence="6 9" id="KW-0067">ATP-binding</keyword>
<protein>
    <recommendedName>
        <fullName evidence="1">non-specific serine/threonine protein kinase</fullName>
        <ecNumber evidence="1">2.7.11.1</ecNumber>
    </recommendedName>
</protein>
<evidence type="ECO:0000256" key="7">
    <source>
        <dbReference type="ARBA" id="ARBA00047899"/>
    </source>
</evidence>